<evidence type="ECO:0000256" key="3">
    <source>
        <dbReference type="ARBA" id="ARBA00023125"/>
    </source>
</evidence>
<dbReference type="InterPro" id="IPR000847">
    <property type="entry name" value="LysR_HTH_N"/>
</dbReference>
<dbReference type="RefSeq" id="WP_087643279.1">
    <property type="nucleotide sequence ID" value="NZ_FCON02000007.1"/>
</dbReference>
<protein>
    <submittedName>
        <fullName evidence="6">LysR family transcriptional regulator</fullName>
    </submittedName>
</protein>
<keyword evidence="2" id="KW-0805">Transcription regulation</keyword>
<feature type="domain" description="HTH lysR-type" evidence="5">
    <location>
        <begin position="3"/>
        <end position="60"/>
    </location>
</feature>
<dbReference type="Proteomes" id="UP000054770">
    <property type="component" value="Unassembled WGS sequence"/>
</dbReference>
<evidence type="ECO:0000256" key="4">
    <source>
        <dbReference type="ARBA" id="ARBA00023163"/>
    </source>
</evidence>
<dbReference type="SUPFAM" id="SSF53850">
    <property type="entry name" value="Periplasmic binding protein-like II"/>
    <property type="match status" value="1"/>
</dbReference>
<dbReference type="GO" id="GO:0003677">
    <property type="term" value="F:DNA binding"/>
    <property type="evidence" value="ECO:0007669"/>
    <property type="project" value="UniProtKB-KW"/>
</dbReference>
<sequence length="308" mass="33815">MRIDVHHIRAFLAVAEALQFSVAADRLHMTQPALSRIIKALEESVGAALLARTTRRVELTNAGRVFAEHCQLALTHIDQAITLARRAEAGNIGHLRIAYMDFAINGSLPGIVESFGKKFPSISIDLVHMPSTVQKEAMLDSTIDVGFMIGPFSAPNIETRVFGREPMVALLPSAHRLAARKILRLADLAEERFVLGAPHSWEAFRHHFFSICHRAGFSPTIAQEASTSDGIFGLVAANTGVSIYPECIRNIQRSGLCIRPLADKDTAIDMVACWRADTRNPSVETFVSELKMSAPRRNGKQPDQISAN</sequence>
<dbReference type="AlphaFoldDB" id="A0A158FWL7"/>
<dbReference type="CDD" id="cd08414">
    <property type="entry name" value="PBP2_LTTR_aromatics_like"/>
    <property type="match status" value="1"/>
</dbReference>
<accession>A0A158FWL7</accession>
<dbReference type="Pfam" id="PF03466">
    <property type="entry name" value="LysR_substrate"/>
    <property type="match status" value="1"/>
</dbReference>
<proteinExistence type="inferred from homology"/>
<evidence type="ECO:0000256" key="2">
    <source>
        <dbReference type="ARBA" id="ARBA00023015"/>
    </source>
</evidence>
<dbReference type="FunFam" id="1.10.10.10:FF:000001">
    <property type="entry name" value="LysR family transcriptional regulator"/>
    <property type="match status" value="1"/>
</dbReference>
<dbReference type="PRINTS" id="PR00039">
    <property type="entry name" value="HTHLYSR"/>
</dbReference>
<evidence type="ECO:0000313" key="7">
    <source>
        <dbReference type="Proteomes" id="UP000054770"/>
    </source>
</evidence>
<dbReference type="InterPro" id="IPR036388">
    <property type="entry name" value="WH-like_DNA-bd_sf"/>
</dbReference>
<evidence type="ECO:0000313" key="6">
    <source>
        <dbReference type="EMBL" id="SAL24067.1"/>
    </source>
</evidence>
<dbReference type="Pfam" id="PF00126">
    <property type="entry name" value="HTH_1"/>
    <property type="match status" value="1"/>
</dbReference>
<dbReference type="PANTHER" id="PTHR30346">
    <property type="entry name" value="TRANSCRIPTIONAL DUAL REGULATOR HCAR-RELATED"/>
    <property type="match status" value="1"/>
</dbReference>
<dbReference type="InterPro" id="IPR005119">
    <property type="entry name" value="LysR_subst-bd"/>
</dbReference>
<dbReference type="EMBL" id="FCON02000007">
    <property type="protein sequence ID" value="SAL24067.1"/>
    <property type="molecule type" value="Genomic_DNA"/>
</dbReference>
<dbReference type="PROSITE" id="PS50931">
    <property type="entry name" value="HTH_LYSR"/>
    <property type="match status" value="1"/>
</dbReference>
<comment type="similarity">
    <text evidence="1">Belongs to the LysR transcriptional regulatory family.</text>
</comment>
<dbReference type="GO" id="GO:0032993">
    <property type="term" value="C:protein-DNA complex"/>
    <property type="evidence" value="ECO:0007669"/>
    <property type="project" value="TreeGrafter"/>
</dbReference>
<evidence type="ECO:0000256" key="1">
    <source>
        <dbReference type="ARBA" id="ARBA00009437"/>
    </source>
</evidence>
<dbReference type="Gene3D" id="1.10.10.10">
    <property type="entry name" value="Winged helix-like DNA-binding domain superfamily/Winged helix DNA-binding domain"/>
    <property type="match status" value="1"/>
</dbReference>
<dbReference type="PANTHER" id="PTHR30346:SF17">
    <property type="entry name" value="LYSR FAMILY TRANSCRIPTIONAL REGULATOR"/>
    <property type="match status" value="1"/>
</dbReference>
<gene>
    <name evidence="6" type="ORF">AWB68_01040</name>
</gene>
<dbReference type="OrthoDB" id="9106612at2"/>
<organism evidence="6 7">
    <name type="scientific">Caballeronia choica</name>
    <dbReference type="NCBI Taxonomy" id="326476"/>
    <lineage>
        <taxon>Bacteria</taxon>
        <taxon>Pseudomonadati</taxon>
        <taxon>Pseudomonadota</taxon>
        <taxon>Betaproteobacteria</taxon>
        <taxon>Burkholderiales</taxon>
        <taxon>Burkholderiaceae</taxon>
        <taxon>Caballeronia</taxon>
    </lineage>
</organism>
<evidence type="ECO:0000259" key="5">
    <source>
        <dbReference type="PROSITE" id="PS50931"/>
    </source>
</evidence>
<dbReference type="SUPFAM" id="SSF46785">
    <property type="entry name" value="Winged helix' DNA-binding domain"/>
    <property type="match status" value="1"/>
</dbReference>
<name>A0A158FWL7_9BURK</name>
<keyword evidence="7" id="KW-1185">Reference proteome</keyword>
<dbReference type="InterPro" id="IPR036390">
    <property type="entry name" value="WH_DNA-bd_sf"/>
</dbReference>
<reference evidence="6" key="1">
    <citation type="submission" date="2016-01" db="EMBL/GenBank/DDBJ databases">
        <authorList>
            <person name="Peeters C."/>
        </authorList>
    </citation>
    <scope>NUCLEOTIDE SEQUENCE [LARGE SCALE GENOMIC DNA]</scope>
    <source>
        <strain evidence="6">LMG 22940</strain>
    </source>
</reference>
<comment type="caution">
    <text evidence="6">The sequence shown here is derived from an EMBL/GenBank/DDBJ whole genome shotgun (WGS) entry which is preliminary data.</text>
</comment>
<dbReference type="Gene3D" id="3.40.190.10">
    <property type="entry name" value="Periplasmic binding protein-like II"/>
    <property type="match status" value="2"/>
</dbReference>
<dbReference type="GO" id="GO:0003700">
    <property type="term" value="F:DNA-binding transcription factor activity"/>
    <property type="evidence" value="ECO:0007669"/>
    <property type="project" value="InterPro"/>
</dbReference>
<keyword evidence="3" id="KW-0238">DNA-binding</keyword>
<keyword evidence="4" id="KW-0804">Transcription</keyword>